<evidence type="ECO:0000313" key="2">
    <source>
        <dbReference type="EMBL" id="GAH13406.1"/>
    </source>
</evidence>
<sequence>LIKWPGVKLMFKNDEEKHLQELMEKLRNAGQSRKHSYDDMGIRDTQDILEINAEIAYALYKSQKTLKRLTLILAVFTGVLIILTIVTQAF</sequence>
<evidence type="ECO:0000256" key="1">
    <source>
        <dbReference type="SAM" id="Phobius"/>
    </source>
</evidence>
<proteinExistence type="predicted"/>
<keyword evidence="1" id="KW-1133">Transmembrane helix</keyword>
<protein>
    <submittedName>
        <fullName evidence="2">Uncharacterized protein</fullName>
    </submittedName>
</protein>
<organism evidence="2">
    <name type="scientific">marine sediment metagenome</name>
    <dbReference type="NCBI Taxonomy" id="412755"/>
    <lineage>
        <taxon>unclassified sequences</taxon>
        <taxon>metagenomes</taxon>
        <taxon>ecological metagenomes</taxon>
    </lineage>
</organism>
<feature type="non-terminal residue" evidence="2">
    <location>
        <position position="1"/>
    </location>
</feature>
<dbReference type="EMBL" id="BART01032666">
    <property type="protein sequence ID" value="GAH13406.1"/>
    <property type="molecule type" value="Genomic_DNA"/>
</dbReference>
<gene>
    <name evidence="2" type="ORF">S01H4_56385</name>
</gene>
<dbReference type="AlphaFoldDB" id="X1CY27"/>
<accession>X1CY27</accession>
<keyword evidence="1" id="KW-0472">Membrane</keyword>
<keyword evidence="1" id="KW-0812">Transmembrane</keyword>
<comment type="caution">
    <text evidence="2">The sequence shown here is derived from an EMBL/GenBank/DDBJ whole genome shotgun (WGS) entry which is preliminary data.</text>
</comment>
<feature type="transmembrane region" description="Helical" evidence="1">
    <location>
        <begin position="69"/>
        <end position="89"/>
    </location>
</feature>
<reference evidence="2" key="1">
    <citation type="journal article" date="2014" name="Front. Microbiol.">
        <title>High frequency of phylogenetically diverse reductive dehalogenase-homologous genes in deep subseafloor sedimentary metagenomes.</title>
        <authorList>
            <person name="Kawai M."/>
            <person name="Futagami T."/>
            <person name="Toyoda A."/>
            <person name="Takaki Y."/>
            <person name="Nishi S."/>
            <person name="Hori S."/>
            <person name="Arai W."/>
            <person name="Tsubouchi T."/>
            <person name="Morono Y."/>
            <person name="Uchiyama I."/>
            <person name="Ito T."/>
            <person name="Fujiyama A."/>
            <person name="Inagaki F."/>
            <person name="Takami H."/>
        </authorList>
    </citation>
    <scope>NUCLEOTIDE SEQUENCE</scope>
    <source>
        <strain evidence="2">Expedition CK06-06</strain>
    </source>
</reference>
<name>X1CY27_9ZZZZ</name>